<protein>
    <recommendedName>
        <fullName evidence="1">Phospholipid/glycerol acyltransferase domain-containing protein</fullName>
    </recommendedName>
</protein>
<dbReference type="Proteomes" id="UP000255469">
    <property type="component" value="Unassembled WGS sequence"/>
</dbReference>
<dbReference type="PANTHER" id="PTHR30068">
    <property type="entry name" value="URONATE ISOMERASE"/>
    <property type="match status" value="1"/>
</dbReference>
<evidence type="ECO:0000313" key="2">
    <source>
        <dbReference type="EMBL" id="SUB86606.1"/>
    </source>
</evidence>
<evidence type="ECO:0000259" key="1">
    <source>
        <dbReference type="Pfam" id="PF01553"/>
    </source>
</evidence>
<dbReference type="GO" id="GO:0016746">
    <property type="term" value="F:acyltransferase activity"/>
    <property type="evidence" value="ECO:0007669"/>
    <property type="project" value="InterPro"/>
</dbReference>
<accession>A0A379E1M4</accession>
<name>A0A379E1M4_9BACT</name>
<organism evidence="2 3">
    <name type="scientific">Prevotella denticola</name>
    <dbReference type="NCBI Taxonomy" id="28129"/>
    <lineage>
        <taxon>Bacteria</taxon>
        <taxon>Pseudomonadati</taxon>
        <taxon>Bacteroidota</taxon>
        <taxon>Bacteroidia</taxon>
        <taxon>Bacteroidales</taxon>
        <taxon>Prevotellaceae</taxon>
        <taxon>Prevotella</taxon>
    </lineage>
</organism>
<dbReference type="InterPro" id="IPR002123">
    <property type="entry name" value="Plipid/glycerol_acylTrfase"/>
</dbReference>
<dbReference type="Pfam" id="PF01553">
    <property type="entry name" value="Acyltransferase"/>
    <property type="match status" value="1"/>
</dbReference>
<evidence type="ECO:0000313" key="3">
    <source>
        <dbReference type="Proteomes" id="UP000255469"/>
    </source>
</evidence>
<dbReference type="PANTHER" id="PTHR30068:SF3">
    <property type="entry name" value="PHOSPHOLIPID_GLYCEROL ACYLTRANSFERASE DOMAIN-CONTAINING PROTEIN"/>
    <property type="match status" value="1"/>
</dbReference>
<feature type="domain" description="Phospholipid/glycerol acyltransferase" evidence="1">
    <location>
        <begin position="86"/>
        <end position="226"/>
    </location>
</feature>
<dbReference type="RefSeq" id="WP_025067946.1">
    <property type="nucleotide sequence ID" value="NZ_UGTM01000001.1"/>
</dbReference>
<dbReference type="GO" id="GO:0042840">
    <property type="term" value="P:D-glucuronate catabolic process"/>
    <property type="evidence" value="ECO:0007669"/>
    <property type="project" value="TreeGrafter"/>
</dbReference>
<proteinExistence type="predicted"/>
<reference evidence="2 3" key="1">
    <citation type="submission" date="2018-06" db="EMBL/GenBank/DDBJ databases">
        <authorList>
            <consortium name="Pathogen Informatics"/>
            <person name="Doyle S."/>
        </authorList>
    </citation>
    <scope>NUCLEOTIDE SEQUENCE [LARGE SCALE GENOMIC DNA]</scope>
    <source>
        <strain evidence="2 3">NCTC13067</strain>
    </source>
</reference>
<dbReference type="AlphaFoldDB" id="A0A379E1M4"/>
<dbReference type="EMBL" id="UGTM01000001">
    <property type="protein sequence ID" value="SUB86606.1"/>
    <property type="molecule type" value="Genomic_DNA"/>
</dbReference>
<sequence>MKIPSEFAPIRPFEPEELPAVYDRILADKQFQQVLAYLYPDVPKEALAQKMHGCKTNLDFQKAFCYPFLQRLVTKLSLGCSIDAVNINTRNRYTFVSNHRDIVLDSALLDKLLLDVGFETTCEIAIGDNLLSQDWVRDLVRINKSFTVERALHSVEMLRASKRMSEYIHFAVAEKKENVWIAQRQGRAKNSNDLTQAAILKMMAMGGDGSIVERLKQLHIVPLTISYEYDPCDYLKAREYQLRRDVPFWKKTAEDDMESMLVGIKGYKGHIFYKCASCIDEWLDTVDGEQPKNKLFDEIATHIDHEIHCNYRLYPVNYVALDMIQDTRVYEEYYTPEDYQDFENYLEGQIEKIDIENRDDKFLRNCLLTQYAYPAKNYIAASSENGRFKSLLNRLTFKK</sequence>
<dbReference type="GO" id="GO:0019698">
    <property type="term" value="P:D-galacturonate catabolic process"/>
    <property type="evidence" value="ECO:0007669"/>
    <property type="project" value="TreeGrafter"/>
</dbReference>
<gene>
    <name evidence="2" type="ORF">NCTC13067_00246</name>
</gene>